<name>A0A093UMA3_TALMA</name>
<dbReference type="HOGENOM" id="CLU_2962479_0_0_1"/>
<organism evidence="1">
    <name type="scientific">Talaromyces marneffei PM1</name>
    <dbReference type="NCBI Taxonomy" id="1077442"/>
    <lineage>
        <taxon>Eukaryota</taxon>
        <taxon>Fungi</taxon>
        <taxon>Dikarya</taxon>
        <taxon>Ascomycota</taxon>
        <taxon>Pezizomycotina</taxon>
        <taxon>Eurotiomycetes</taxon>
        <taxon>Eurotiomycetidae</taxon>
        <taxon>Eurotiales</taxon>
        <taxon>Trichocomaceae</taxon>
        <taxon>Talaromyces</taxon>
        <taxon>Talaromyces sect. Talaromyces</taxon>
    </lineage>
</organism>
<protein>
    <submittedName>
        <fullName evidence="1">Uncharacterized protein</fullName>
    </submittedName>
</protein>
<sequence length="59" mass="6334">MWDSFDQVAQASDGKAKLMCKKCGGHAATSYNDTSFLSAGMGGEASYLYYKGKASFSTY</sequence>
<dbReference type="AlphaFoldDB" id="A0A093UMA3"/>
<proteinExistence type="predicted"/>
<dbReference type="EMBL" id="JPOX01000075">
    <property type="protein sequence ID" value="KFX41020.1"/>
    <property type="molecule type" value="Genomic_DNA"/>
</dbReference>
<comment type="caution">
    <text evidence="1">The sequence shown here is derived from an EMBL/GenBank/DDBJ whole genome shotgun (WGS) entry which is preliminary data.</text>
</comment>
<evidence type="ECO:0000313" key="1">
    <source>
        <dbReference type="EMBL" id="KFX41020.1"/>
    </source>
</evidence>
<reference key="1">
    <citation type="journal article" date="2014" name="PLoS Genet.">
        <title>Signature Gene Expression Reveals Novel Clues to the Molecular Mechanisms of Dimorphic Transition in Penicillium marneffei.</title>
        <authorList>
            <person name="Yang E."/>
            <person name="Wang G."/>
            <person name="Cai J."/>
            <person name="Woo P.C."/>
            <person name="Lau S.K."/>
            <person name="Yuen K.-Y."/>
            <person name="Chow W.-N."/>
            <person name="Lin X."/>
        </authorList>
    </citation>
    <scope>NUCLEOTIDE SEQUENCE [LARGE SCALE GENOMIC DNA]</scope>
    <source>
        <strain>PM1</strain>
    </source>
</reference>
<gene>
    <name evidence="1" type="ORF">GQ26_0750040</name>
</gene>
<accession>A0A093UMA3</accession>
<reference evidence="1" key="2">
    <citation type="journal article" date="2014" name="PLoS Genet.">
        <title>Signature gene expression reveals novel clues to the molecular mechanisms of dimorphic transition in Penicillium marneffei.</title>
        <authorList>
            <person name="Yang E."/>
            <person name="Wang G."/>
            <person name="Cai J."/>
            <person name="Woo P.C."/>
            <person name="Lau S.K."/>
            <person name="Yuen K.-Y."/>
            <person name="Chow W.-N."/>
            <person name="Lin X."/>
        </authorList>
    </citation>
    <scope>NUCLEOTIDE SEQUENCE</scope>
    <source>
        <strain evidence="1">PM1</strain>
    </source>
</reference>